<sequence>MITQQGRCSVQVPLAGVLQMQAHQIDHAHQCALKLRAQKFTAKVTRNLHHALGCLLRNGTELGLGDQPVLHSILQGLFKERTLVDQ</sequence>
<comment type="caution">
    <text evidence="1">The sequence shown here is derived from an EMBL/GenBank/DDBJ whole genome shotgun (WGS) entry which is preliminary data.</text>
</comment>
<gene>
    <name evidence="1" type="ORF">GALL_447440</name>
</gene>
<proteinExistence type="predicted"/>
<organism evidence="1">
    <name type="scientific">mine drainage metagenome</name>
    <dbReference type="NCBI Taxonomy" id="410659"/>
    <lineage>
        <taxon>unclassified sequences</taxon>
        <taxon>metagenomes</taxon>
        <taxon>ecological metagenomes</taxon>
    </lineage>
</organism>
<accession>A0A1J5PPV6</accession>
<name>A0A1J5PPV6_9ZZZZ</name>
<dbReference type="AlphaFoldDB" id="A0A1J5PPV6"/>
<evidence type="ECO:0000313" key="1">
    <source>
        <dbReference type="EMBL" id="OIQ73614.1"/>
    </source>
</evidence>
<protein>
    <submittedName>
        <fullName evidence="1">Uncharacterized protein</fullName>
    </submittedName>
</protein>
<reference evidence="1" key="1">
    <citation type="submission" date="2016-10" db="EMBL/GenBank/DDBJ databases">
        <title>Sequence of Gallionella enrichment culture.</title>
        <authorList>
            <person name="Poehlein A."/>
            <person name="Muehling M."/>
            <person name="Daniel R."/>
        </authorList>
    </citation>
    <scope>NUCLEOTIDE SEQUENCE</scope>
</reference>
<dbReference type="EMBL" id="MLJW01002803">
    <property type="protein sequence ID" value="OIQ73614.1"/>
    <property type="molecule type" value="Genomic_DNA"/>
</dbReference>